<gene>
    <name evidence="1" type="ORF">C7379_12428</name>
</gene>
<comment type="caution">
    <text evidence="1">The sequence shown here is derived from an EMBL/GenBank/DDBJ whole genome shotgun (WGS) entry which is preliminary data.</text>
</comment>
<reference evidence="1 2" key="1">
    <citation type="submission" date="2018-05" db="EMBL/GenBank/DDBJ databases">
        <title>Genomic Encyclopedia of Type Strains, Phase IV (KMG-IV): sequencing the most valuable type-strain genomes for metagenomic binning, comparative biology and taxonomic classification.</title>
        <authorList>
            <person name="Goeker M."/>
        </authorList>
    </citation>
    <scope>NUCLEOTIDE SEQUENCE [LARGE SCALE GENOMIC DNA]</scope>
    <source>
        <strain evidence="1 2">DSM 100333</strain>
    </source>
</reference>
<organism evidence="1 2">
    <name type="scientific">Hallella colorans</name>
    <dbReference type="NCBI Taxonomy" id="1703337"/>
    <lineage>
        <taxon>Bacteria</taxon>
        <taxon>Pseudomonadati</taxon>
        <taxon>Bacteroidota</taxon>
        <taxon>Bacteroidia</taxon>
        <taxon>Bacteroidales</taxon>
        <taxon>Prevotellaceae</taxon>
        <taxon>Hallella</taxon>
    </lineage>
</organism>
<evidence type="ECO:0000313" key="1">
    <source>
        <dbReference type="EMBL" id="PVX48782.1"/>
    </source>
</evidence>
<sequence>MISPFDNILKDIGRHSKYGKNKGGKKVHTLMKYHVWGPMVVQFTSAGKYDHYLLKEAQLPKDATLTIDRAYIDIVQFQ</sequence>
<protein>
    <recommendedName>
        <fullName evidence="3">DDE family transposase</fullName>
    </recommendedName>
</protein>
<accession>A0A2U0TYV6</accession>
<name>A0A2U0TYV6_9BACT</name>
<dbReference type="Proteomes" id="UP000245870">
    <property type="component" value="Unassembled WGS sequence"/>
</dbReference>
<evidence type="ECO:0000313" key="2">
    <source>
        <dbReference type="Proteomes" id="UP000245870"/>
    </source>
</evidence>
<proteinExistence type="predicted"/>
<evidence type="ECO:0008006" key="3">
    <source>
        <dbReference type="Google" id="ProtNLM"/>
    </source>
</evidence>
<keyword evidence="2" id="KW-1185">Reference proteome</keyword>
<dbReference type="EMBL" id="QENY01000024">
    <property type="protein sequence ID" value="PVX48782.1"/>
    <property type="molecule type" value="Genomic_DNA"/>
</dbReference>
<dbReference type="AlphaFoldDB" id="A0A2U0TYV6"/>